<accession>A0AAD7WJD2</accession>
<name>A0AAD7WJD2_9TELE</name>
<dbReference type="EMBL" id="JAINUG010000085">
    <property type="protein sequence ID" value="KAJ8399087.1"/>
    <property type="molecule type" value="Genomic_DNA"/>
</dbReference>
<sequence>MCFELESDGLAWMDGLESTPIMACMLEPRFKHLQILWEKTRVEATWLIWCNKTEESYSPSIHPPANLPISAWACTLPAKRRCSQLSKRHNMHPTYPSVRA</sequence>
<dbReference type="AlphaFoldDB" id="A0AAD7WJD2"/>
<reference evidence="1" key="1">
    <citation type="journal article" date="2023" name="Science">
        <title>Genome structures resolve the early diversification of teleost fishes.</title>
        <authorList>
            <person name="Parey E."/>
            <person name="Louis A."/>
            <person name="Montfort J."/>
            <person name="Bouchez O."/>
            <person name="Roques C."/>
            <person name="Iampietro C."/>
            <person name="Lluch J."/>
            <person name="Castinel A."/>
            <person name="Donnadieu C."/>
            <person name="Desvignes T."/>
            <person name="Floi Bucao C."/>
            <person name="Jouanno E."/>
            <person name="Wen M."/>
            <person name="Mejri S."/>
            <person name="Dirks R."/>
            <person name="Jansen H."/>
            <person name="Henkel C."/>
            <person name="Chen W.J."/>
            <person name="Zahm M."/>
            <person name="Cabau C."/>
            <person name="Klopp C."/>
            <person name="Thompson A.W."/>
            <person name="Robinson-Rechavi M."/>
            <person name="Braasch I."/>
            <person name="Lecointre G."/>
            <person name="Bobe J."/>
            <person name="Postlethwait J.H."/>
            <person name="Berthelot C."/>
            <person name="Roest Crollius H."/>
            <person name="Guiguen Y."/>
        </authorList>
    </citation>
    <scope>NUCLEOTIDE SEQUENCE</scope>
    <source>
        <strain evidence="1">NC1722</strain>
    </source>
</reference>
<evidence type="ECO:0000313" key="2">
    <source>
        <dbReference type="Proteomes" id="UP001221898"/>
    </source>
</evidence>
<comment type="caution">
    <text evidence="1">The sequence shown here is derived from an EMBL/GenBank/DDBJ whole genome shotgun (WGS) entry which is preliminary data.</text>
</comment>
<protein>
    <submittedName>
        <fullName evidence="1">Uncharacterized protein</fullName>
    </submittedName>
</protein>
<organism evidence="1 2">
    <name type="scientific">Aldrovandia affinis</name>
    <dbReference type="NCBI Taxonomy" id="143900"/>
    <lineage>
        <taxon>Eukaryota</taxon>
        <taxon>Metazoa</taxon>
        <taxon>Chordata</taxon>
        <taxon>Craniata</taxon>
        <taxon>Vertebrata</taxon>
        <taxon>Euteleostomi</taxon>
        <taxon>Actinopterygii</taxon>
        <taxon>Neopterygii</taxon>
        <taxon>Teleostei</taxon>
        <taxon>Notacanthiformes</taxon>
        <taxon>Halosauridae</taxon>
        <taxon>Aldrovandia</taxon>
    </lineage>
</organism>
<proteinExistence type="predicted"/>
<gene>
    <name evidence="1" type="ORF">AAFF_G00414660</name>
</gene>
<evidence type="ECO:0000313" key="1">
    <source>
        <dbReference type="EMBL" id="KAJ8399087.1"/>
    </source>
</evidence>
<keyword evidence="2" id="KW-1185">Reference proteome</keyword>
<dbReference type="Proteomes" id="UP001221898">
    <property type="component" value="Unassembled WGS sequence"/>
</dbReference>